<evidence type="ECO:0000313" key="1">
    <source>
        <dbReference type="EMBL" id="MFC3476267.1"/>
    </source>
</evidence>
<dbReference type="EMBL" id="JBHRWN010000002">
    <property type="protein sequence ID" value="MFC3476267.1"/>
    <property type="molecule type" value="Genomic_DNA"/>
</dbReference>
<evidence type="ECO:0000313" key="2">
    <source>
        <dbReference type="Proteomes" id="UP001595660"/>
    </source>
</evidence>
<gene>
    <name evidence="1" type="ORF">ACFOKC_00870</name>
</gene>
<name>A0ABD5NA48_9EURY</name>
<dbReference type="RefSeq" id="WP_232569013.1">
    <property type="nucleotide sequence ID" value="NZ_CP089466.1"/>
</dbReference>
<dbReference type="GeneID" id="69117822"/>
<comment type="caution">
    <text evidence="1">The sequence shown here is derived from an EMBL/GenBank/DDBJ whole genome shotgun (WGS) entry which is preliminary data.</text>
</comment>
<reference evidence="1 2" key="1">
    <citation type="journal article" date="2019" name="Int. J. Syst. Evol. Microbiol.">
        <title>The Global Catalogue of Microorganisms (GCM) 10K type strain sequencing project: providing services to taxonomists for standard genome sequencing and annotation.</title>
        <authorList>
            <consortium name="The Broad Institute Genomics Platform"/>
            <consortium name="The Broad Institute Genome Sequencing Center for Infectious Disease"/>
            <person name="Wu L."/>
            <person name="Ma J."/>
        </authorList>
    </citation>
    <scope>NUCLEOTIDE SEQUENCE [LARGE SCALE GENOMIC DNA]</scope>
    <source>
        <strain evidence="1 2">CGMCC 1.12562</strain>
    </source>
</reference>
<protein>
    <recommendedName>
        <fullName evidence="3">C2H2-type domain-containing protein</fullName>
    </recommendedName>
</protein>
<dbReference type="Proteomes" id="UP001595660">
    <property type="component" value="Unassembled WGS sequence"/>
</dbReference>
<dbReference type="AlphaFoldDB" id="A0ABD5NA48"/>
<sequence>MTLERISYPGQPVVQVRLETCPCGHEFDDGESRSQHFLDDHTPADFGLSPRLAADGGTCLDCGRNCRGARCSTCSVEHGAPEYESGPCPDCGQETKPAGARCGDCLGGDGA</sequence>
<evidence type="ECO:0008006" key="3">
    <source>
        <dbReference type="Google" id="ProtNLM"/>
    </source>
</evidence>
<organism evidence="1 2">
    <name type="scientific">Halobacterium litoreum</name>
    <dbReference type="NCBI Taxonomy" id="2039234"/>
    <lineage>
        <taxon>Archaea</taxon>
        <taxon>Methanobacteriati</taxon>
        <taxon>Methanobacteriota</taxon>
        <taxon>Stenosarchaea group</taxon>
        <taxon>Halobacteria</taxon>
        <taxon>Halobacteriales</taxon>
        <taxon>Halobacteriaceae</taxon>
        <taxon>Halobacterium</taxon>
    </lineage>
</organism>
<keyword evidence="2" id="KW-1185">Reference proteome</keyword>
<accession>A0ABD5NA48</accession>
<proteinExistence type="predicted"/>